<keyword evidence="10" id="KW-0732">Signal</keyword>
<evidence type="ECO:0000256" key="6">
    <source>
        <dbReference type="ARBA" id="ARBA00023136"/>
    </source>
</evidence>
<feature type="transmembrane region" description="Helical" evidence="9">
    <location>
        <begin position="178"/>
        <end position="199"/>
    </location>
</feature>
<dbReference type="PANTHER" id="PTHR48022:SF46">
    <property type="entry name" value="SUGAR TRANSPORTER, PUTATIVE (AFU_ORTHOLOGUE AFUA_1G11830)-RELATED"/>
    <property type="match status" value="1"/>
</dbReference>
<protein>
    <recommendedName>
        <fullName evidence="11">Major facilitator superfamily (MFS) profile domain-containing protein</fullName>
    </recommendedName>
</protein>
<feature type="chain" id="PRO_5040929929" description="Major facilitator superfamily (MFS) profile domain-containing protein" evidence="10">
    <location>
        <begin position="23"/>
        <end position="514"/>
    </location>
</feature>
<evidence type="ECO:0000256" key="10">
    <source>
        <dbReference type="SAM" id="SignalP"/>
    </source>
</evidence>
<dbReference type="InterPro" id="IPR005828">
    <property type="entry name" value="MFS_sugar_transport-like"/>
</dbReference>
<evidence type="ECO:0000256" key="1">
    <source>
        <dbReference type="ARBA" id="ARBA00004141"/>
    </source>
</evidence>
<keyword evidence="5 9" id="KW-1133">Transmembrane helix</keyword>
<accession>A0A9W9CW62</accession>
<feature type="transmembrane region" description="Helical" evidence="9">
    <location>
        <begin position="143"/>
        <end position="163"/>
    </location>
</feature>
<feature type="domain" description="Major facilitator superfamily (MFS) profile" evidence="11">
    <location>
        <begin position="13"/>
        <end position="458"/>
    </location>
</feature>
<feature type="transmembrane region" description="Helical" evidence="9">
    <location>
        <begin position="108"/>
        <end position="131"/>
    </location>
</feature>
<gene>
    <name evidence="12" type="ORF">N0V93_007026</name>
</gene>
<keyword evidence="6 9" id="KW-0472">Membrane</keyword>
<feature type="transmembrane region" description="Helical" evidence="9">
    <location>
        <begin position="302"/>
        <end position="324"/>
    </location>
</feature>
<evidence type="ECO:0000256" key="3">
    <source>
        <dbReference type="ARBA" id="ARBA00022448"/>
    </source>
</evidence>
<dbReference type="InterPro" id="IPR003663">
    <property type="entry name" value="Sugar/inositol_transpt"/>
</dbReference>
<feature type="transmembrane region" description="Helical" evidence="9">
    <location>
        <begin position="56"/>
        <end position="75"/>
    </location>
</feature>
<name>A0A9W9CW62_9PEZI</name>
<dbReference type="InterPro" id="IPR020846">
    <property type="entry name" value="MFS_dom"/>
</dbReference>
<feature type="compositionally biased region" description="Basic and acidic residues" evidence="8">
    <location>
        <begin position="485"/>
        <end position="500"/>
    </location>
</feature>
<reference evidence="12" key="1">
    <citation type="submission" date="2022-10" db="EMBL/GenBank/DDBJ databases">
        <title>Tapping the CABI collections for fungal endophytes: first genome assemblies for Collariella, Neodidymelliopsis, Ascochyta clinopodiicola, Didymella pomorum, Didymosphaeria variabile, Neocosmospora piperis and Neocucurbitaria cava.</title>
        <authorList>
            <person name="Hill R."/>
        </authorList>
    </citation>
    <scope>NUCLEOTIDE SEQUENCE</scope>
    <source>
        <strain evidence="12">IMI 355082</strain>
    </source>
</reference>
<dbReference type="PROSITE" id="PS00216">
    <property type="entry name" value="SUGAR_TRANSPORT_1"/>
    <property type="match status" value="1"/>
</dbReference>
<dbReference type="NCBIfam" id="TIGR00879">
    <property type="entry name" value="SP"/>
    <property type="match status" value="1"/>
</dbReference>
<comment type="caution">
    <text evidence="12">The sequence shown here is derived from an EMBL/GenBank/DDBJ whole genome shotgun (WGS) entry which is preliminary data.</text>
</comment>
<evidence type="ECO:0000256" key="7">
    <source>
        <dbReference type="RuleBase" id="RU003346"/>
    </source>
</evidence>
<evidence type="ECO:0000256" key="2">
    <source>
        <dbReference type="ARBA" id="ARBA00010992"/>
    </source>
</evidence>
<organism evidence="12 13">
    <name type="scientific">Gnomoniopsis smithogilvyi</name>
    <dbReference type="NCBI Taxonomy" id="1191159"/>
    <lineage>
        <taxon>Eukaryota</taxon>
        <taxon>Fungi</taxon>
        <taxon>Dikarya</taxon>
        <taxon>Ascomycota</taxon>
        <taxon>Pezizomycotina</taxon>
        <taxon>Sordariomycetes</taxon>
        <taxon>Sordariomycetidae</taxon>
        <taxon>Diaporthales</taxon>
        <taxon>Gnomoniaceae</taxon>
        <taxon>Gnomoniopsis</taxon>
    </lineage>
</organism>
<dbReference type="OrthoDB" id="6612291at2759"/>
<keyword evidence="13" id="KW-1185">Reference proteome</keyword>
<dbReference type="Proteomes" id="UP001140453">
    <property type="component" value="Unassembled WGS sequence"/>
</dbReference>
<evidence type="ECO:0000313" key="12">
    <source>
        <dbReference type="EMBL" id="KAJ4389556.1"/>
    </source>
</evidence>
<dbReference type="InterPro" id="IPR005829">
    <property type="entry name" value="Sugar_transporter_CS"/>
</dbReference>
<dbReference type="PANTHER" id="PTHR48022">
    <property type="entry name" value="PLASTIDIC GLUCOSE TRANSPORTER 4"/>
    <property type="match status" value="1"/>
</dbReference>
<evidence type="ECO:0000256" key="4">
    <source>
        <dbReference type="ARBA" id="ARBA00022692"/>
    </source>
</evidence>
<feature type="transmembrane region" description="Helical" evidence="9">
    <location>
        <begin position="362"/>
        <end position="381"/>
    </location>
</feature>
<evidence type="ECO:0000313" key="13">
    <source>
        <dbReference type="Proteomes" id="UP001140453"/>
    </source>
</evidence>
<dbReference type="Pfam" id="PF00083">
    <property type="entry name" value="Sugar_tr"/>
    <property type="match status" value="1"/>
</dbReference>
<dbReference type="GO" id="GO:0016020">
    <property type="term" value="C:membrane"/>
    <property type="evidence" value="ECO:0007669"/>
    <property type="project" value="UniProtKB-SubCell"/>
</dbReference>
<dbReference type="AlphaFoldDB" id="A0A9W9CW62"/>
<dbReference type="PRINTS" id="PR00171">
    <property type="entry name" value="SUGRTRNSPORT"/>
</dbReference>
<feature type="region of interest" description="Disordered" evidence="8">
    <location>
        <begin position="483"/>
        <end position="514"/>
    </location>
</feature>
<dbReference type="FunFam" id="1.20.1250.20:FF:000134">
    <property type="entry name" value="MFS sugar transporter protein"/>
    <property type="match status" value="1"/>
</dbReference>
<keyword evidence="3 7" id="KW-0813">Transport</keyword>
<proteinExistence type="inferred from homology"/>
<feature type="transmembrane region" description="Helical" evidence="9">
    <location>
        <begin position="330"/>
        <end position="350"/>
    </location>
</feature>
<feature type="signal peptide" evidence="10">
    <location>
        <begin position="1"/>
        <end position="22"/>
    </location>
</feature>
<dbReference type="SUPFAM" id="SSF103473">
    <property type="entry name" value="MFS general substrate transporter"/>
    <property type="match status" value="1"/>
</dbReference>
<evidence type="ECO:0000256" key="9">
    <source>
        <dbReference type="SAM" id="Phobius"/>
    </source>
</evidence>
<keyword evidence="4 9" id="KW-0812">Transmembrane</keyword>
<sequence length="514" mass="56636">MAVLSPKAYAWFCALSAALCNSYYGFDASVYNAVQGSDNWVEWMGNPGSETIGGVNTAYSVCAIISGWFLAAPAADLLGRKMAMAIGSLLIMIGAILETFTIKHTLGMFIAGRAFVGLGQGIALSAGPSYIGEITPHKIRGIVMTFWQVCYSIGLFFAFWINYACTKYIDRLPAEWDWRILCIFQLLIPIYVLAVLPTLPGSPRWFIKHNQVEKARQALVLTRPSAEEAEEELQSIIQAVEFERKSQDTSSGYSALWRDKSVRKRLLLALGMNAGQQLTGQGSLSTYSTKIYKKIFTSASTIALINALNATFSILFCLNVTWVVERWGRKVLFIVGGMGMACCMLIVATVETQTPDLADGAKSRPVGIAIVFLLFLFIFFYKPSWGAVTWIWSSEIFSMNVRAQGVGMAGQTQNIANAIVQQFFPTFLNNCGFYAFYMFAGINCLLVLYVIFLIPETKGVPLEEMDQLFGGASHVQGGRTMIQEEQTHGDHDKPGSDHSSHRVGVSGLPEDEKK</sequence>
<feature type="transmembrane region" description="Helical" evidence="9">
    <location>
        <begin position="82"/>
        <end position="102"/>
    </location>
</feature>
<dbReference type="InterPro" id="IPR036259">
    <property type="entry name" value="MFS_trans_sf"/>
</dbReference>
<dbReference type="PROSITE" id="PS00217">
    <property type="entry name" value="SUGAR_TRANSPORT_2"/>
    <property type="match status" value="1"/>
</dbReference>
<feature type="transmembrane region" description="Helical" evidence="9">
    <location>
        <begin position="434"/>
        <end position="455"/>
    </location>
</feature>
<dbReference type="GO" id="GO:0005351">
    <property type="term" value="F:carbohydrate:proton symporter activity"/>
    <property type="evidence" value="ECO:0007669"/>
    <property type="project" value="TreeGrafter"/>
</dbReference>
<dbReference type="InterPro" id="IPR050360">
    <property type="entry name" value="MFS_Sugar_Transporters"/>
</dbReference>
<evidence type="ECO:0000256" key="5">
    <source>
        <dbReference type="ARBA" id="ARBA00022989"/>
    </source>
</evidence>
<dbReference type="Gene3D" id="1.20.1250.20">
    <property type="entry name" value="MFS general substrate transporter like domains"/>
    <property type="match status" value="1"/>
</dbReference>
<dbReference type="PROSITE" id="PS50850">
    <property type="entry name" value="MFS"/>
    <property type="match status" value="1"/>
</dbReference>
<comment type="similarity">
    <text evidence="2 7">Belongs to the major facilitator superfamily. Sugar transporter (TC 2.A.1.1) family.</text>
</comment>
<evidence type="ECO:0000259" key="11">
    <source>
        <dbReference type="PROSITE" id="PS50850"/>
    </source>
</evidence>
<evidence type="ECO:0000256" key="8">
    <source>
        <dbReference type="SAM" id="MobiDB-lite"/>
    </source>
</evidence>
<comment type="subcellular location">
    <subcellularLocation>
        <location evidence="1">Membrane</location>
        <topology evidence="1">Multi-pass membrane protein</topology>
    </subcellularLocation>
</comment>
<dbReference type="EMBL" id="JAPEVB010000004">
    <property type="protein sequence ID" value="KAJ4389556.1"/>
    <property type="molecule type" value="Genomic_DNA"/>
</dbReference>